<dbReference type="GO" id="GO:0005886">
    <property type="term" value="C:plasma membrane"/>
    <property type="evidence" value="ECO:0007669"/>
    <property type="project" value="UniProtKB-SubCell"/>
</dbReference>
<keyword evidence="10 11" id="KW-0472">Membrane</keyword>
<dbReference type="Gene3D" id="3.30.460.20">
    <property type="entry name" value="CorA soluble domain-like"/>
    <property type="match status" value="1"/>
</dbReference>
<dbReference type="InterPro" id="IPR045861">
    <property type="entry name" value="CorA_cytoplasmic_dom"/>
</dbReference>
<keyword evidence="9" id="KW-0406">Ion transport</keyword>
<keyword evidence="5" id="KW-0997">Cell inner membrane</keyword>
<feature type="transmembrane region" description="Helical" evidence="11">
    <location>
        <begin position="312"/>
        <end position="332"/>
    </location>
</feature>
<comment type="subcellular location">
    <subcellularLocation>
        <location evidence="1">Cell membrane</location>
        <topology evidence="1">Multi-pass membrane protein</topology>
    </subcellularLocation>
</comment>
<evidence type="ECO:0000256" key="8">
    <source>
        <dbReference type="ARBA" id="ARBA00022989"/>
    </source>
</evidence>
<dbReference type="NCBIfam" id="NF007092">
    <property type="entry name" value="PRK09546.1"/>
    <property type="match status" value="1"/>
</dbReference>
<evidence type="ECO:0000313" key="12">
    <source>
        <dbReference type="EMBL" id="MBB6056616.1"/>
    </source>
</evidence>
<dbReference type="GO" id="GO:0015087">
    <property type="term" value="F:cobalt ion transmembrane transporter activity"/>
    <property type="evidence" value="ECO:0007669"/>
    <property type="project" value="TreeGrafter"/>
</dbReference>
<feature type="transmembrane region" description="Helical" evidence="11">
    <location>
        <begin position="279"/>
        <end position="300"/>
    </location>
</feature>
<evidence type="ECO:0000256" key="7">
    <source>
        <dbReference type="ARBA" id="ARBA00022833"/>
    </source>
</evidence>
<keyword evidence="3" id="KW-0813">Transport</keyword>
<dbReference type="GO" id="GO:0050897">
    <property type="term" value="F:cobalt ion binding"/>
    <property type="evidence" value="ECO:0007669"/>
    <property type="project" value="TreeGrafter"/>
</dbReference>
<organism evidence="12 13">
    <name type="scientific">Tolumonas osonensis</name>
    <dbReference type="NCBI Taxonomy" id="675874"/>
    <lineage>
        <taxon>Bacteria</taxon>
        <taxon>Pseudomonadati</taxon>
        <taxon>Pseudomonadota</taxon>
        <taxon>Gammaproteobacteria</taxon>
        <taxon>Aeromonadales</taxon>
        <taxon>Aeromonadaceae</taxon>
        <taxon>Tolumonas</taxon>
    </lineage>
</organism>
<keyword evidence="8 11" id="KW-1133">Transmembrane helix</keyword>
<dbReference type="PANTHER" id="PTHR46494:SF3">
    <property type="entry name" value="ZINC TRANSPORT PROTEIN ZNTB"/>
    <property type="match status" value="1"/>
</dbReference>
<accession>A0A841GIV3</accession>
<keyword evidence="6 11" id="KW-0812">Transmembrane</keyword>
<evidence type="ECO:0000256" key="4">
    <source>
        <dbReference type="ARBA" id="ARBA00022475"/>
    </source>
</evidence>
<keyword evidence="7" id="KW-0862">Zinc</keyword>
<evidence type="ECO:0000256" key="10">
    <source>
        <dbReference type="ARBA" id="ARBA00023136"/>
    </source>
</evidence>
<dbReference type="EMBL" id="JACHGR010000008">
    <property type="protein sequence ID" value="MBB6056616.1"/>
    <property type="molecule type" value="Genomic_DNA"/>
</dbReference>
<evidence type="ECO:0000256" key="3">
    <source>
        <dbReference type="ARBA" id="ARBA00022448"/>
    </source>
</evidence>
<dbReference type="GO" id="GO:0015095">
    <property type="term" value="F:magnesium ion transmembrane transporter activity"/>
    <property type="evidence" value="ECO:0007669"/>
    <property type="project" value="TreeGrafter"/>
</dbReference>
<dbReference type="GO" id="GO:0000287">
    <property type="term" value="F:magnesium ion binding"/>
    <property type="evidence" value="ECO:0007669"/>
    <property type="project" value="TreeGrafter"/>
</dbReference>
<evidence type="ECO:0000256" key="2">
    <source>
        <dbReference type="ARBA" id="ARBA00009765"/>
    </source>
</evidence>
<dbReference type="RefSeq" id="WP_188027334.1">
    <property type="nucleotide sequence ID" value="NZ_JACHGR010000008.1"/>
</dbReference>
<dbReference type="AlphaFoldDB" id="A0A841GIV3"/>
<dbReference type="InterPro" id="IPR002523">
    <property type="entry name" value="MgTranspt_CorA/ZnTranspt_ZntB"/>
</dbReference>
<gene>
    <name evidence="12" type="ORF">HNR75_002554</name>
</gene>
<evidence type="ECO:0000256" key="5">
    <source>
        <dbReference type="ARBA" id="ARBA00022519"/>
    </source>
</evidence>
<dbReference type="SUPFAM" id="SSF143865">
    <property type="entry name" value="CorA soluble domain-like"/>
    <property type="match status" value="1"/>
</dbReference>
<reference evidence="12 13" key="1">
    <citation type="submission" date="2020-08" db="EMBL/GenBank/DDBJ databases">
        <title>Genomic Encyclopedia of Type Strains, Phase IV (KMG-IV): sequencing the most valuable type-strain genomes for metagenomic binning, comparative biology and taxonomic classification.</title>
        <authorList>
            <person name="Goeker M."/>
        </authorList>
    </citation>
    <scope>NUCLEOTIDE SEQUENCE [LARGE SCALE GENOMIC DNA]</scope>
    <source>
        <strain evidence="12 13">DSM 22975</strain>
    </source>
</reference>
<dbReference type="CDD" id="cd12833">
    <property type="entry name" value="ZntB-like_1"/>
    <property type="match status" value="1"/>
</dbReference>
<sequence>MSENLPFHPHPKSSLHQPKATVPAEPVLAMQLDGNGRYHKLSAGGSVPAERCWLHLDYSSESAQAWLSISPLVPDVIRHALLGESNRPKLVKVNNGLQLTLRGINHNEGQRPDHMVAIRFYITDQLIISTRHRRVYAVEQVVRNLRQGLGPKSTADWLVDVCENLAEQAGDFIDELMDKIVRLEDDILEHRIPSRRELVEIRRQLIVLRRYLAPQRDVFSRLANEKISWLDKEDHRHLQDIADRMGRWLEDLDASIARTSLLADEINALMTEAMNRRTYIMSLFAMIFLPLSFFSGLLGVNLGGIPGGNSPWGFASFCLLLLLVAGSILSWLKLRKWV</sequence>
<dbReference type="Gene3D" id="1.20.58.340">
    <property type="entry name" value="Magnesium transport protein CorA, transmembrane region"/>
    <property type="match status" value="2"/>
</dbReference>
<protein>
    <submittedName>
        <fullName evidence="12">Zinc transporter</fullName>
    </submittedName>
</protein>
<comment type="similarity">
    <text evidence="2">Belongs to the CorA metal ion transporter (MIT) (TC 1.A.35) family.</text>
</comment>
<dbReference type="InterPro" id="IPR045863">
    <property type="entry name" value="CorA_TM1_TM2"/>
</dbReference>
<keyword evidence="4" id="KW-1003">Cell membrane</keyword>
<keyword evidence="13" id="KW-1185">Reference proteome</keyword>
<dbReference type="Pfam" id="PF01544">
    <property type="entry name" value="CorA"/>
    <property type="match status" value="1"/>
</dbReference>
<name>A0A841GIV3_9GAMM</name>
<dbReference type="SUPFAM" id="SSF144083">
    <property type="entry name" value="Magnesium transport protein CorA, transmembrane region"/>
    <property type="match status" value="1"/>
</dbReference>
<comment type="caution">
    <text evidence="12">The sequence shown here is derived from an EMBL/GenBank/DDBJ whole genome shotgun (WGS) entry which is preliminary data.</text>
</comment>
<evidence type="ECO:0000256" key="1">
    <source>
        <dbReference type="ARBA" id="ARBA00004651"/>
    </source>
</evidence>
<evidence type="ECO:0000256" key="11">
    <source>
        <dbReference type="SAM" id="Phobius"/>
    </source>
</evidence>
<evidence type="ECO:0000256" key="6">
    <source>
        <dbReference type="ARBA" id="ARBA00022692"/>
    </source>
</evidence>
<proteinExistence type="inferred from homology"/>
<evidence type="ECO:0000313" key="13">
    <source>
        <dbReference type="Proteomes" id="UP000585721"/>
    </source>
</evidence>
<dbReference type="PANTHER" id="PTHR46494">
    <property type="entry name" value="CORA FAMILY METAL ION TRANSPORTER (EUROFUNG)"/>
    <property type="match status" value="1"/>
</dbReference>
<dbReference type="Proteomes" id="UP000585721">
    <property type="component" value="Unassembled WGS sequence"/>
</dbReference>
<evidence type="ECO:0000256" key="9">
    <source>
        <dbReference type="ARBA" id="ARBA00023065"/>
    </source>
</evidence>